<dbReference type="PANTHER" id="PTHR13812">
    <property type="entry name" value="KETIMINE REDUCTASE MU-CRYSTALLIN"/>
    <property type="match status" value="1"/>
</dbReference>
<organism evidence="1 2">
    <name type="scientific">Ktedonobacter robiniae</name>
    <dbReference type="NCBI Taxonomy" id="2778365"/>
    <lineage>
        <taxon>Bacteria</taxon>
        <taxon>Bacillati</taxon>
        <taxon>Chloroflexota</taxon>
        <taxon>Ktedonobacteria</taxon>
        <taxon>Ktedonobacterales</taxon>
        <taxon>Ktedonobacteraceae</taxon>
        <taxon>Ktedonobacter</taxon>
    </lineage>
</organism>
<evidence type="ECO:0000313" key="1">
    <source>
        <dbReference type="EMBL" id="GHO57941.1"/>
    </source>
</evidence>
<dbReference type="Proteomes" id="UP000654345">
    <property type="component" value="Unassembled WGS sequence"/>
</dbReference>
<dbReference type="PANTHER" id="PTHR13812:SF19">
    <property type="entry name" value="KETIMINE REDUCTASE MU-CRYSTALLIN"/>
    <property type="match status" value="1"/>
</dbReference>
<comment type="caution">
    <text evidence="1">The sequence shown here is derived from an EMBL/GenBank/DDBJ whole genome shotgun (WGS) entry which is preliminary data.</text>
</comment>
<dbReference type="Gene3D" id="3.30.1780.10">
    <property type="entry name" value="ornithine cyclodeaminase, domain 1"/>
    <property type="match status" value="1"/>
</dbReference>
<gene>
    <name evidence="1" type="primary">ocd2</name>
    <name evidence="1" type="ORF">KSB_64160</name>
</gene>
<keyword evidence="2" id="KW-1185">Reference proteome</keyword>
<name>A0ABQ3UYJ5_9CHLR</name>
<dbReference type="SUPFAM" id="SSF51735">
    <property type="entry name" value="NAD(P)-binding Rossmann-fold domains"/>
    <property type="match status" value="1"/>
</dbReference>
<protein>
    <submittedName>
        <fullName evidence="1">2,3-diaminopropionate biosynthesis protein SbnB</fullName>
    </submittedName>
</protein>
<reference evidence="1 2" key="1">
    <citation type="journal article" date="2021" name="Int. J. Syst. Evol. Microbiol.">
        <title>Reticulibacter mediterranei gen. nov., sp. nov., within the new family Reticulibacteraceae fam. nov., and Ktedonospora formicarum gen. nov., sp. nov., Ktedonobacter robiniae sp. nov., Dictyobacter formicarum sp. nov. and Dictyobacter arantiisoli sp. nov., belonging to the class Ktedonobacteria.</title>
        <authorList>
            <person name="Yabe S."/>
            <person name="Zheng Y."/>
            <person name="Wang C.M."/>
            <person name="Sakai Y."/>
            <person name="Abe K."/>
            <person name="Yokota A."/>
            <person name="Donadio S."/>
            <person name="Cavaletti L."/>
            <person name="Monciardini P."/>
        </authorList>
    </citation>
    <scope>NUCLEOTIDE SEQUENCE [LARGE SCALE GENOMIC DNA]</scope>
    <source>
        <strain evidence="1 2">SOSP1-30</strain>
    </source>
</reference>
<dbReference type="EMBL" id="BNJG01000002">
    <property type="protein sequence ID" value="GHO57941.1"/>
    <property type="molecule type" value="Genomic_DNA"/>
</dbReference>
<dbReference type="InterPro" id="IPR036291">
    <property type="entry name" value="NAD(P)-bd_dom_sf"/>
</dbReference>
<dbReference type="PIRSF" id="PIRSF001439">
    <property type="entry name" value="CryM"/>
    <property type="match status" value="1"/>
</dbReference>
<accession>A0ABQ3UYJ5</accession>
<proteinExistence type="predicted"/>
<evidence type="ECO:0000313" key="2">
    <source>
        <dbReference type="Proteomes" id="UP000654345"/>
    </source>
</evidence>
<dbReference type="InterPro" id="IPR003462">
    <property type="entry name" value="ODC_Mu_crystall"/>
</dbReference>
<sequence length="285" mass="31136">MPGYVGGSINQAGTKIINGNIANPRRGLPRASGLTLLYDPTTVRIACIMEGAYISSLRTASVSLLATRLCAGRPIECAAIIGAGVLAQRHIELLVQQIPSLVKISLFDLDKQRVANMRTLLTPLLEDSHVVLIEETSAQRAVEGAQLIIPVTTTTTGYIPYAWLQPGAILVNVSLDDPLPDVVLQADKIIVDDWDLIKNDTRRLLGRMYRSGEIIGPDDPHPQGSRARRIDAHLGDVVMRERVGRESDNDIILVNPFGLSIEDIALATYVYQEALRLHLGTPLKR</sequence>
<dbReference type="Gene3D" id="3.40.50.720">
    <property type="entry name" value="NAD(P)-binding Rossmann-like Domain"/>
    <property type="match status" value="1"/>
</dbReference>
<dbReference type="InterPro" id="IPR023401">
    <property type="entry name" value="ODC_N"/>
</dbReference>
<dbReference type="Pfam" id="PF02423">
    <property type="entry name" value="OCD_Mu_crystall"/>
    <property type="match status" value="1"/>
</dbReference>